<proteinExistence type="predicted"/>
<dbReference type="AlphaFoldDB" id="A0A074WJI7"/>
<dbReference type="Proteomes" id="UP000027730">
    <property type="component" value="Unassembled WGS sequence"/>
</dbReference>
<accession>A0A074WJI7</accession>
<keyword evidence="2" id="KW-1185">Reference proteome</keyword>
<dbReference type="EMBL" id="KL584709">
    <property type="protein sequence ID" value="KEQ73203.1"/>
    <property type="molecule type" value="Genomic_DNA"/>
</dbReference>
<organism evidence="1 2">
    <name type="scientific">Aureobasidium namibiae CBS 147.97</name>
    <dbReference type="NCBI Taxonomy" id="1043004"/>
    <lineage>
        <taxon>Eukaryota</taxon>
        <taxon>Fungi</taxon>
        <taxon>Dikarya</taxon>
        <taxon>Ascomycota</taxon>
        <taxon>Pezizomycotina</taxon>
        <taxon>Dothideomycetes</taxon>
        <taxon>Dothideomycetidae</taxon>
        <taxon>Dothideales</taxon>
        <taxon>Saccotheciaceae</taxon>
        <taxon>Aureobasidium</taxon>
    </lineage>
</organism>
<name>A0A074WJI7_9PEZI</name>
<dbReference type="RefSeq" id="XP_013427742.1">
    <property type="nucleotide sequence ID" value="XM_013572288.1"/>
</dbReference>
<dbReference type="HOGENOM" id="CLU_1660373_0_0_1"/>
<reference evidence="1 2" key="1">
    <citation type="journal article" date="2014" name="BMC Genomics">
        <title>Genome sequencing of four Aureobasidium pullulans varieties: biotechnological potential, stress tolerance, and description of new species.</title>
        <authorList>
            <person name="Gostin Ar C."/>
            <person name="Ohm R.A."/>
            <person name="Kogej T."/>
            <person name="Sonjak S."/>
            <person name="Turk M."/>
            <person name="Zajc J."/>
            <person name="Zalar P."/>
            <person name="Grube M."/>
            <person name="Sun H."/>
            <person name="Han J."/>
            <person name="Sharma A."/>
            <person name="Chiniquy J."/>
            <person name="Ngan C.Y."/>
            <person name="Lipzen A."/>
            <person name="Barry K."/>
            <person name="Grigoriev I.V."/>
            <person name="Gunde-Cimerman N."/>
        </authorList>
    </citation>
    <scope>NUCLEOTIDE SEQUENCE [LARGE SCALE GENOMIC DNA]</scope>
    <source>
        <strain evidence="1 2">CBS 147.97</strain>
    </source>
</reference>
<sequence>MSDLQFVIDSIDESHASASGTSSEQHLMTQKASLEGRMRQICEYIQTKRSYIDFLSDYAALRVEEHKDLDRLIKDYQLYSPNLDGSIQEILERVADTTENGNVFLTHLAKREKDEVSMLISQVKEVYTQWLPLMLEKLKEKCQKSKSGKSKLGKEDTKV</sequence>
<protein>
    <submittedName>
        <fullName evidence="1">Uncharacterized protein</fullName>
    </submittedName>
</protein>
<gene>
    <name evidence="1" type="ORF">M436DRAFT_81595</name>
</gene>
<dbReference type="GeneID" id="25416823"/>
<evidence type="ECO:0000313" key="2">
    <source>
        <dbReference type="Proteomes" id="UP000027730"/>
    </source>
</evidence>
<evidence type="ECO:0000313" key="1">
    <source>
        <dbReference type="EMBL" id="KEQ73203.1"/>
    </source>
</evidence>